<accession>A0A1B1TCX3</accession>
<dbReference type="PROSITE" id="PS50943">
    <property type="entry name" value="HTH_CROC1"/>
    <property type="match status" value="1"/>
</dbReference>
<evidence type="ECO:0000313" key="2">
    <source>
        <dbReference type="EMBL" id="ANV80136.1"/>
    </source>
</evidence>
<dbReference type="AlphaFoldDB" id="A0A1B1TCX3"/>
<feature type="domain" description="HTH cro/C1-type" evidence="1">
    <location>
        <begin position="81"/>
        <end position="135"/>
    </location>
</feature>
<name>A0A1B1TCX3_9ARCH</name>
<protein>
    <submittedName>
        <fullName evidence="2">Putative transcription factor</fullName>
    </submittedName>
</protein>
<reference evidence="2" key="2">
    <citation type="journal article" date="2015" name="ISME J.">
        <title>A new class of marine Euryarchaeota group II from the Mediterranean deep chlorophyll maximum.</title>
        <authorList>
            <person name="Martin-Cuadrado A.B."/>
            <person name="Garcia-Heredia I."/>
            <person name="Molto A.G."/>
            <person name="Lopez-Ubeda R."/>
            <person name="Kimes N."/>
            <person name="Lopez-Garcia P."/>
            <person name="Moreira D."/>
            <person name="Rodriguez-Valera F."/>
        </authorList>
    </citation>
    <scope>NUCLEOTIDE SEQUENCE</scope>
</reference>
<proteinExistence type="predicted"/>
<dbReference type="Pfam" id="PF01381">
    <property type="entry name" value="HTH_3"/>
    <property type="match status" value="1"/>
</dbReference>
<organism evidence="2">
    <name type="scientific">uncultured Poseidoniia archaeon</name>
    <dbReference type="NCBI Taxonomy" id="1697135"/>
    <lineage>
        <taxon>Archaea</taxon>
        <taxon>Methanobacteriati</taxon>
        <taxon>Thermoplasmatota</taxon>
        <taxon>Candidatus Poseidoniia</taxon>
        <taxon>environmental samples</taxon>
    </lineage>
</organism>
<reference evidence="2" key="1">
    <citation type="submission" date="2014-11" db="EMBL/GenBank/DDBJ databases">
        <authorList>
            <person name="Zhu J."/>
            <person name="Qi W."/>
            <person name="Song R."/>
        </authorList>
    </citation>
    <scope>NUCLEOTIDE SEQUENCE</scope>
</reference>
<dbReference type="EMBL" id="KP211874">
    <property type="protein sequence ID" value="ANV80136.1"/>
    <property type="molecule type" value="Genomic_DNA"/>
</dbReference>
<dbReference type="SUPFAM" id="SSF47413">
    <property type="entry name" value="lambda repressor-like DNA-binding domains"/>
    <property type="match status" value="1"/>
</dbReference>
<dbReference type="Gene3D" id="1.10.260.40">
    <property type="entry name" value="lambda repressor-like DNA-binding domains"/>
    <property type="match status" value="1"/>
</dbReference>
<sequence length="162" mass="17713">MADCELCGAMKVGVKQVPMGKTVVSACSRCVDKMGLAPKEVAPGLKIAQNRPSTAYSSKKKGKSIMTKNSKELSEDFSSIISDARKKRGWNHATLGKRMAETVNVIKSAENGKHPTDSVIKKFERVLGITLMVDSKPEETSRLYKDNSRGLTLGDYFNQNGE</sequence>
<dbReference type="GO" id="GO:0003677">
    <property type="term" value="F:DNA binding"/>
    <property type="evidence" value="ECO:0007669"/>
    <property type="project" value="InterPro"/>
</dbReference>
<dbReference type="CDD" id="cd00093">
    <property type="entry name" value="HTH_XRE"/>
    <property type="match status" value="1"/>
</dbReference>
<dbReference type="InterPro" id="IPR010982">
    <property type="entry name" value="Lambda_DNA-bd_dom_sf"/>
</dbReference>
<evidence type="ECO:0000259" key="1">
    <source>
        <dbReference type="PROSITE" id="PS50943"/>
    </source>
</evidence>
<dbReference type="InterPro" id="IPR001387">
    <property type="entry name" value="Cro/C1-type_HTH"/>
</dbReference>